<protein>
    <submittedName>
        <fullName evidence="1">DUF6525 family protein</fullName>
    </submittedName>
</protein>
<keyword evidence="2" id="KW-1185">Reference proteome</keyword>
<dbReference type="Pfam" id="PF20135">
    <property type="entry name" value="DUF6525"/>
    <property type="match status" value="1"/>
</dbReference>
<dbReference type="RefSeq" id="WP_318651467.1">
    <property type="nucleotide sequence ID" value="NZ_CP137852.1"/>
</dbReference>
<organism evidence="1 2">
    <name type="scientific">Sediminicoccus rosea</name>
    <dbReference type="NCBI Taxonomy" id="1225128"/>
    <lineage>
        <taxon>Bacteria</taxon>
        <taxon>Pseudomonadati</taxon>
        <taxon>Pseudomonadota</taxon>
        <taxon>Alphaproteobacteria</taxon>
        <taxon>Acetobacterales</taxon>
        <taxon>Roseomonadaceae</taxon>
        <taxon>Sediminicoccus</taxon>
    </lineage>
</organism>
<name>A0ABZ0PPP9_9PROT</name>
<evidence type="ECO:0000313" key="1">
    <source>
        <dbReference type="EMBL" id="WPB87515.1"/>
    </source>
</evidence>
<accession>A0ABZ0PPP9</accession>
<dbReference type="EMBL" id="CP137852">
    <property type="protein sequence ID" value="WPB87515.1"/>
    <property type="molecule type" value="Genomic_DNA"/>
</dbReference>
<sequence length="113" mass="12633">MDNNTATKPRSKLKGDAWRAYDALPPEVRAALRESLVDWCPLRAQEWHVHLLRKEKLKPAKAARALVRTIRRMDHAEVAAFARAWPKGARAYPHVAAEASIQRYAGAEGLPAA</sequence>
<gene>
    <name evidence="1" type="ORF">R9Z33_11695</name>
</gene>
<evidence type="ECO:0000313" key="2">
    <source>
        <dbReference type="Proteomes" id="UP001305521"/>
    </source>
</evidence>
<reference evidence="1 2" key="1">
    <citation type="submission" date="2023-11" db="EMBL/GenBank/DDBJ databases">
        <title>Arctic aerobic anoxygenic photoheterotroph Sediminicoccus rosea KRV36 adapts its photosynthesis to long days of polar summer.</title>
        <authorList>
            <person name="Tomasch J."/>
            <person name="Kopejtka K."/>
            <person name="Bily T."/>
            <person name="Gardiner A.T."/>
            <person name="Gardian Z."/>
            <person name="Shivaramu S."/>
            <person name="Koblizek M."/>
            <person name="Engelhardt F."/>
            <person name="Kaftan D."/>
        </authorList>
    </citation>
    <scope>NUCLEOTIDE SEQUENCE [LARGE SCALE GENOMIC DNA]</scope>
    <source>
        <strain evidence="1 2">R-30</strain>
    </source>
</reference>
<dbReference type="InterPro" id="IPR045386">
    <property type="entry name" value="DUF6525"/>
</dbReference>
<dbReference type="Proteomes" id="UP001305521">
    <property type="component" value="Chromosome"/>
</dbReference>
<proteinExistence type="predicted"/>